<feature type="domain" description="Sugar phosphate transporter" evidence="7">
    <location>
        <begin position="39"/>
        <end position="268"/>
    </location>
</feature>
<dbReference type="InterPro" id="IPR050186">
    <property type="entry name" value="TPT_transporter"/>
</dbReference>
<organism evidence="8 9">
    <name type="scientific">Tribonema minus</name>
    <dbReference type="NCBI Taxonomy" id="303371"/>
    <lineage>
        <taxon>Eukaryota</taxon>
        <taxon>Sar</taxon>
        <taxon>Stramenopiles</taxon>
        <taxon>Ochrophyta</taxon>
        <taxon>PX clade</taxon>
        <taxon>Xanthophyceae</taxon>
        <taxon>Tribonematales</taxon>
        <taxon>Tribonemataceae</taxon>
        <taxon>Tribonema</taxon>
    </lineage>
</organism>
<comment type="subcellular location">
    <subcellularLocation>
        <location evidence="1">Membrane</location>
        <topology evidence="1">Multi-pass membrane protein</topology>
    </subcellularLocation>
</comment>
<dbReference type="EMBL" id="JAFCMP010000015">
    <property type="protein sequence ID" value="KAG5191701.1"/>
    <property type="molecule type" value="Genomic_DNA"/>
</dbReference>
<evidence type="ECO:0000313" key="9">
    <source>
        <dbReference type="Proteomes" id="UP000664859"/>
    </source>
</evidence>
<evidence type="ECO:0000256" key="2">
    <source>
        <dbReference type="ARBA" id="ARBA00022692"/>
    </source>
</evidence>
<feature type="transmembrane region" description="Helical" evidence="5">
    <location>
        <begin position="126"/>
        <end position="146"/>
    </location>
</feature>
<feature type="transmembrane region" description="Helical" evidence="5">
    <location>
        <begin position="158"/>
        <end position="180"/>
    </location>
</feature>
<feature type="transmembrane region" description="Helical" evidence="5">
    <location>
        <begin position="42"/>
        <end position="60"/>
    </location>
</feature>
<evidence type="ECO:0000256" key="1">
    <source>
        <dbReference type="ARBA" id="ARBA00004141"/>
    </source>
</evidence>
<dbReference type="AlphaFoldDB" id="A0A835ZEZ4"/>
<evidence type="ECO:0000256" key="5">
    <source>
        <dbReference type="SAM" id="Phobius"/>
    </source>
</evidence>
<keyword evidence="6" id="KW-0732">Signal</keyword>
<keyword evidence="3 5" id="KW-1133">Transmembrane helix</keyword>
<proteinExistence type="predicted"/>
<dbReference type="OrthoDB" id="6418713at2759"/>
<accession>A0A835ZEZ4</accession>
<evidence type="ECO:0000256" key="3">
    <source>
        <dbReference type="ARBA" id="ARBA00022989"/>
    </source>
</evidence>
<name>A0A835ZEZ4_9STRA</name>
<feature type="transmembrane region" description="Helical" evidence="5">
    <location>
        <begin position="236"/>
        <end position="262"/>
    </location>
</feature>
<comment type="caution">
    <text evidence="8">The sequence shown here is derived from an EMBL/GenBank/DDBJ whole genome shotgun (WGS) entry which is preliminary data.</text>
</comment>
<keyword evidence="2 5" id="KW-0812">Transmembrane</keyword>
<feature type="transmembrane region" description="Helical" evidence="5">
    <location>
        <begin position="192"/>
        <end position="216"/>
    </location>
</feature>
<protein>
    <submittedName>
        <fullName evidence="8">Triose-phosphate transporter family-domain-containing protein</fullName>
    </submittedName>
</protein>
<dbReference type="InterPro" id="IPR004853">
    <property type="entry name" value="Sugar_P_trans_dom"/>
</dbReference>
<feature type="chain" id="PRO_5032782458" evidence="6">
    <location>
        <begin position="19"/>
        <end position="271"/>
    </location>
</feature>
<keyword evidence="4 5" id="KW-0472">Membrane</keyword>
<feature type="transmembrane region" description="Helical" evidence="5">
    <location>
        <begin position="67"/>
        <end position="90"/>
    </location>
</feature>
<reference evidence="8" key="1">
    <citation type="submission" date="2021-02" db="EMBL/GenBank/DDBJ databases">
        <title>First Annotated Genome of the Yellow-green Alga Tribonema minus.</title>
        <authorList>
            <person name="Mahan K.M."/>
        </authorList>
    </citation>
    <scope>NUCLEOTIDE SEQUENCE</scope>
    <source>
        <strain evidence="8">UTEX B ZZ1240</strain>
    </source>
</reference>
<keyword evidence="9" id="KW-1185">Reference proteome</keyword>
<dbReference type="PANTHER" id="PTHR11132">
    <property type="entry name" value="SOLUTE CARRIER FAMILY 35"/>
    <property type="match status" value="1"/>
</dbReference>
<gene>
    <name evidence="8" type="ORF">JKP88DRAFT_204652</name>
</gene>
<evidence type="ECO:0000259" key="7">
    <source>
        <dbReference type="Pfam" id="PF03151"/>
    </source>
</evidence>
<evidence type="ECO:0000256" key="6">
    <source>
        <dbReference type="SAM" id="SignalP"/>
    </source>
</evidence>
<feature type="transmembrane region" description="Helical" evidence="5">
    <location>
        <begin position="96"/>
        <end position="114"/>
    </location>
</feature>
<dbReference type="Proteomes" id="UP000664859">
    <property type="component" value="Unassembled WGS sequence"/>
</dbReference>
<dbReference type="Pfam" id="PF03151">
    <property type="entry name" value="TPT"/>
    <property type="match status" value="1"/>
</dbReference>
<sequence length="271" mass="28509">MTACHMAVKFALSRAAFAACCCCGGAGARLRRRAPEPLERRLYWRTAAPIGLLTAADVLMSNASLMFITVTFYTIAKTGTLMWTLLWAVVLRLEPARWVTALIISVITAGLAMASWGEIDFSLPGLLLVMGAGCAGGLRWALTQLLQQADPACKDPLVVVYHVAGASLAGMLPFVLIDAIPWAQSKFCDSPALLLQTAGIVAAGGCVAFALVATEIHLVKITSSLTLGVLGQLKEIVQIGIAMVAFGDAMTALNAAGLALALSGTWLYKRS</sequence>
<dbReference type="GO" id="GO:0016020">
    <property type="term" value="C:membrane"/>
    <property type="evidence" value="ECO:0007669"/>
    <property type="project" value="UniProtKB-SubCell"/>
</dbReference>
<feature type="non-terminal residue" evidence="8">
    <location>
        <position position="271"/>
    </location>
</feature>
<evidence type="ECO:0000313" key="8">
    <source>
        <dbReference type="EMBL" id="KAG5191701.1"/>
    </source>
</evidence>
<feature type="signal peptide" evidence="6">
    <location>
        <begin position="1"/>
        <end position="18"/>
    </location>
</feature>
<evidence type="ECO:0000256" key="4">
    <source>
        <dbReference type="ARBA" id="ARBA00023136"/>
    </source>
</evidence>